<keyword evidence="1" id="KW-0053">Apoptosis</keyword>
<dbReference type="GO" id="GO:0006915">
    <property type="term" value="P:apoptotic process"/>
    <property type="evidence" value="ECO:0007669"/>
    <property type="project" value="UniProtKB-KW"/>
</dbReference>
<dbReference type="SMART" id="SM00238">
    <property type="entry name" value="BIR"/>
    <property type="match status" value="1"/>
</dbReference>
<accession>A0ABD3XAD5</accession>
<name>A0ABD3XAD5_SINWO</name>
<dbReference type="InterPro" id="IPR013083">
    <property type="entry name" value="Znf_RING/FYVE/PHD"/>
</dbReference>
<dbReference type="EMBL" id="JBJQND010000003">
    <property type="protein sequence ID" value="KAL3882586.1"/>
    <property type="molecule type" value="Genomic_DNA"/>
</dbReference>
<protein>
    <submittedName>
        <fullName evidence="2">Uncharacterized protein</fullName>
    </submittedName>
</protein>
<dbReference type="PROSITE" id="PS50143">
    <property type="entry name" value="BIR_REPEAT_2"/>
    <property type="match status" value="1"/>
</dbReference>
<dbReference type="PANTHER" id="PTHR10044">
    <property type="entry name" value="INHIBITOR OF APOPTOSIS"/>
    <property type="match status" value="1"/>
</dbReference>
<evidence type="ECO:0000256" key="1">
    <source>
        <dbReference type="ARBA" id="ARBA00022703"/>
    </source>
</evidence>
<dbReference type="Pfam" id="PF13920">
    <property type="entry name" value="zf-C3HC4_3"/>
    <property type="match status" value="1"/>
</dbReference>
<dbReference type="Pfam" id="PF00653">
    <property type="entry name" value="BIR"/>
    <property type="match status" value="1"/>
</dbReference>
<proteinExistence type="predicted"/>
<evidence type="ECO:0000313" key="2">
    <source>
        <dbReference type="EMBL" id="KAL3882586.1"/>
    </source>
</evidence>
<dbReference type="Gene3D" id="1.10.1170.10">
    <property type="entry name" value="Inhibitor Of Apoptosis Protein (2mihbC-IAP-1), Chain A"/>
    <property type="match status" value="1"/>
</dbReference>
<dbReference type="PROSITE" id="PS01282">
    <property type="entry name" value="BIR_REPEAT_1"/>
    <property type="match status" value="1"/>
</dbReference>
<dbReference type="AlphaFoldDB" id="A0ABD3XAD5"/>
<dbReference type="Gene3D" id="3.30.40.10">
    <property type="entry name" value="Zinc/RING finger domain, C3HC4 (zinc finger)"/>
    <property type="match status" value="1"/>
</dbReference>
<evidence type="ECO:0000313" key="3">
    <source>
        <dbReference type="Proteomes" id="UP001634394"/>
    </source>
</evidence>
<keyword evidence="3" id="KW-1185">Reference proteome</keyword>
<sequence>MQPFNVPCSQITTSLLPFSKGISEDVKFQPSELGILPVEKVFPHYAVPSARKESFRTWPKYITVKPKDLAEAGFFYEGVGDTVKCYYCGGGLRYWDPGDEPWTEHAKWYPSCPHIALNKGAKFVEEVKNKQKGEVSANSSRTANIGVVSEPKESNPMDSSAVAAVREFVDDEIVIRQAVEYAIKLNHSKDIRSITALDLMKIIEDIREGKATILVGDETREHAETILNLEPGSIRKPTTGVEGNKEDIEKIQMEKQRLDKQKLCKICRKATAHVMFLPCRHCISCPRCAPALMKCPELFCMKKIKGLFRIVP</sequence>
<dbReference type="PANTHER" id="PTHR10044:SF139">
    <property type="entry name" value="DEATH-ASSOCIATED INHIBITOR OF APOPTOSIS 2"/>
    <property type="match status" value="1"/>
</dbReference>
<organism evidence="2 3">
    <name type="scientific">Sinanodonta woodiana</name>
    <name type="common">Chinese pond mussel</name>
    <name type="synonym">Anodonta woodiana</name>
    <dbReference type="NCBI Taxonomy" id="1069815"/>
    <lineage>
        <taxon>Eukaryota</taxon>
        <taxon>Metazoa</taxon>
        <taxon>Spiralia</taxon>
        <taxon>Lophotrochozoa</taxon>
        <taxon>Mollusca</taxon>
        <taxon>Bivalvia</taxon>
        <taxon>Autobranchia</taxon>
        <taxon>Heteroconchia</taxon>
        <taxon>Palaeoheterodonta</taxon>
        <taxon>Unionida</taxon>
        <taxon>Unionoidea</taxon>
        <taxon>Unionidae</taxon>
        <taxon>Unioninae</taxon>
        <taxon>Sinanodonta</taxon>
    </lineage>
</organism>
<gene>
    <name evidence="2" type="ORF">ACJMK2_028916</name>
</gene>
<dbReference type="Proteomes" id="UP001634394">
    <property type="component" value="Unassembled WGS sequence"/>
</dbReference>
<dbReference type="InterPro" id="IPR050784">
    <property type="entry name" value="IAP"/>
</dbReference>
<dbReference type="InterPro" id="IPR001370">
    <property type="entry name" value="BIR_rpt"/>
</dbReference>
<dbReference type="SUPFAM" id="SSF57924">
    <property type="entry name" value="Inhibitor of apoptosis (IAP) repeat"/>
    <property type="match status" value="1"/>
</dbReference>
<dbReference type="FunFam" id="1.10.1170.10:FF:000003">
    <property type="entry name" value="E3 ubiquitin-protein ligase XIAP"/>
    <property type="match status" value="1"/>
</dbReference>
<comment type="caution">
    <text evidence="2">The sequence shown here is derived from an EMBL/GenBank/DDBJ whole genome shotgun (WGS) entry which is preliminary data.</text>
</comment>
<reference evidence="2 3" key="1">
    <citation type="submission" date="2024-11" db="EMBL/GenBank/DDBJ databases">
        <title>Chromosome-level genome assembly of the freshwater bivalve Anodonta woodiana.</title>
        <authorList>
            <person name="Chen X."/>
        </authorList>
    </citation>
    <scope>NUCLEOTIDE SEQUENCE [LARGE SCALE GENOMIC DNA]</scope>
    <source>
        <strain evidence="2">MN2024</strain>
        <tissue evidence="2">Gills</tissue>
    </source>
</reference>
<dbReference type="CDD" id="cd00022">
    <property type="entry name" value="BIR"/>
    <property type="match status" value="1"/>
</dbReference>